<comment type="caution">
    <text evidence="1">The sequence shown here is derived from an EMBL/GenBank/DDBJ whole genome shotgun (WGS) entry which is preliminary data.</text>
</comment>
<gene>
    <name evidence="1" type="ORF">ACN38_g7871</name>
</gene>
<evidence type="ECO:0000313" key="1">
    <source>
        <dbReference type="EMBL" id="KOS41237.1"/>
    </source>
</evidence>
<reference evidence="1 2" key="1">
    <citation type="submission" date="2015-08" db="EMBL/GenBank/DDBJ databases">
        <title>Genome sequencing of Penicillium nordicum.</title>
        <authorList>
            <person name="Nguyen H.D."/>
            <person name="Seifert K.A."/>
        </authorList>
    </citation>
    <scope>NUCLEOTIDE SEQUENCE [LARGE SCALE GENOMIC DNA]</scope>
    <source>
        <strain evidence="1 2">DAOMC 185683</strain>
    </source>
</reference>
<protein>
    <submittedName>
        <fullName evidence="1">Uncharacterized protein</fullName>
    </submittedName>
</protein>
<evidence type="ECO:0000313" key="2">
    <source>
        <dbReference type="Proteomes" id="UP000037696"/>
    </source>
</evidence>
<sequence length="110" mass="12847">MEVEDRKIHPCPCVGQALVPKLEVEFITIIKLPRSVRPCEPFNQIVLAVVRWEQTAKNHEALNHVACAEILGMETRAKIRENSVSMRIEYENRTGRKERLILRRYHESVQ</sequence>
<accession>A0A0M8P0V2</accession>
<proteinExistence type="predicted"/>
<name>A0A0M8P0V2_9EURO</name>
<dbReference type="AlphaFoldDB" id="A0A0M8P0V2"/>
<keyword evidence="2" id="KW-1185">Reference proteome</keyword>
<dbReference type="Proteomes" id="UP000037696">
    <property type="component" value="Unassembled WGS sequence"/>
</dbReference>
<organism evidence="1 2">
    <name type="scientific">Penicillium nordicum</name>
    <dbReference type="NCBI Taxonomy" id="229535"/>
    <lineage>
        <taxon>Eukaryota</taxon>
        <taxon>Fungi</taxon>
        <taxon>Dikarya</taxon>
        <taxon>Ascomycota</taxon>
        <taxon>Pezizomycotina</taxon>
        <taxon>Eurotiomycetes</taxon>
        <taxon>Eurotiomycetidae</taxon>
        <taxon>Eurotiales</taxon>
        <taxon>Aspergillaceae</taxon>
        <taxon>Penicillium</taxon>
    </lineage>
</organism>
<dbReference type="EMBL" id="LHQQ01000137">
    <property type="protein sequence ID" value="KOS41237.1"/>
    <property type="molecule type" value="Genomic_DNA"/>
</dbReference>